<keyword evidence="3 5" id="KW-0456">Lyase</keyword>
<sequence>MRHNGLKQLASQRTTAINAWLSSDSGYVAEVLGHCGFDAVTVDLQHGQFGIDAVPRLLQAISATPAMPWVRCSGNDMAELNKLLDMGAYGVICPMIETVEQARQLVSATRYAPLGRRSFGPARGLLYGGSDYLAHANEEVLVLAMIETQDGLKNAEDILQVPGLDGIYIGPNDLALSLGISPATPWQESVLADHIHDLLELCQRYEKYSGIFCGDLAMAHAMQSAGASLVTPGNDTQLMRSEAMQRIQMLREAS</sequence>
<protein>
    <submittedName>
        <fullName evidence="5">Aldolase/citrate lyase family protein</fullName>
    </submittedName>
</protein>
<organism evidence="5">
    <name type="scientific">Halomonas sp. H10-59</name>
    <dbReference type="NCBI Taxonomy" id="2950874"/>
    <lineage>
        <taxon>Bacteria</taxon>
        <taxon>Pseudomonadati</taxon>
        <taxon>Pseudomonadota</taxon>
        <taxon>Gammaproteobacteria</taxon>
        <taxon>Oceanospirillales</taxon>
        <taxon>Halomonadaceae</taxon>
        <taxon>Halomonas</taxon>
    </lineage>
</organism>
<gene>
    <name evidence="5" type="ORF">NFG57_18445</name>
</gene>
<proteinExistence type="inferred from homology"/>
<dbReference type="Pfam" id="PF03328">
    <property type="entry name" value="HpcH_HpaI"/>
    <property type="match status" value="1"/>
</dbReference>
<reference evidence="5" key="1">
    <citation type="submission" date="2022-06" db="EMBL/GenBank/DDBJ databases">
        <title>A novel DMS-producing enzyme.</title>
        <authorList>
            <person name="Zhang Y."/>
        </authorList>
    </citation>
    <scope>NUCLEOTIDE SEQUENCE</scope>
    <source>
        <strain evidence="5">H10-59</strain>
    </source>
</reference>
<dbReference type="GO" id="GO:0005737">
    <property type="term" value="C:cytoplasm"/>
    <property type="evidence" value="ECO:0007669"/>
    <property type="project" value="TreeGrafter"/>
</dbReference>
<name>A0AAU7KTF2_9GAMM</name>
<feature type="domain" description="HpcH/HpaI aldolase/citrate lyase" evidence="4">
    <location>
        <begin position="19"/>
        <end position="239"/>
    </location>
</feature>
<dbReference type="GO" id="GO:0046872">
    <property type="term" value="F:metal ion binding"/>
    <property type="evidence" value="ECO:0007669"/>
    <property type="project" value="UniProtKB-KW"/>
</dbReference>
<comment type="similarity">
    <text evidence="1">Belongs to the HpcH/HpaI aldolase family.</text>
</comment>
<dbReference type="GO" id="GO:0016832">
    <property type="term" value="F:aldehyde-lyase activity"/>
    <property type="evidence" value="ECO:0007669"/>
    <property type="project" value="TreeGrafter"/>
</dbReference>
<dbReference type="AlphaFoldDB" id="A0AAU7KTF2"/>
<dbReference type="SUPFAM" id="SSF51621">
    <property type="entry name" value="Phosphoenolpyruvate/pyruvate domain"/>
    <property type="match status" value="1"/>
</dbReference>
<dbReference type="InterPro" id="IPR040442">
    <property type="entry name" value="Pyrv_kinase-like_dom_sf"/>
</dbReference>
<evidence type="ECO:0000256" key="3">
    <source>
        <dbReference type="ARBA" id="ARBA00023239"/>
    </source>
</evidence>
<dbReference type="InterPro" id="IPR015813">
    <property type="entry name" value="Pyrv/PenolPyrv_kinase-like_dom"/>
</dbReference>
<evidence type="ECO:0000256" key="1">
    <source>
        <dbReference type="ARBA" id="ARBA00005568"/>
    </source>
</evidence>
<evidence type="ECO:0000259" key="4">
    <source>
        <dbReference type="Pfam" id="PF03328"/>
    </source>
</evidence>
<dbReference type="EMBL" id="CP098828">
    <property type="protein sequence ID" value="XBO74767.1"/>
    <property type="molecule type" value="Genomic_DNA"/>
</dbReference>
<dbReference type="PANTHER" id="PTHR30502">
    <property type="entry name" value="2-KETO-3-DEOXY-L-RHAMNONATE ALDOLASE"/>
    <property type="match status" value="1"/>
</dbReference>
<evidence type="ECO:0000256" key="2">
    <source>
        <dbReference type="ARBA" id="ARBA00022723"/>
    </source>
</evidence>
<dbReference type="InterPro" id="IPR050251">
    <property type="entry name" value="HpcH-HpaI_aldolase"/>
</dbReference>
<dbReference type="InterPro" id="IPR005000">
    <property type="entry name" value="Aldolase/citrate-lyase_domain"/>
</dbReference>
<accession>A0AAU7KTF2</accession>
<dbReference type="Gene3D" id="3.20.20.60">
    <property type="entry name" value="Phosphoenolpyruvate-binding domains"/>
    <property type="match status" value="1"/>
</dbReference>
<evidence type="ECO:0000313" key="5">
    <source>
        <dbReference type="EMBL" id="XBO74767.1"/>
    </source>
</evidence>
<dbReference type="PANTHER" id="PTHR30502:SF0">
    <property type="entry name" value="PHOSPHOENOLPYRUVATE CARBOXYLASE FAMILY PROTEIN"/>
    <property type="match status" value="1"/>
</dbReference>
<dbReference type="RefSeq" id="WP_108133459.1">
    <property type="nucleotide sequence ID" value="NZ_CP098828.1"/>
</dbReference>
<keyword evidence="2" id="KW-0479">Metal-binding</keyword>